<organism evidence="2 3">
    <name type="scientific">Aerosakkonema funiforme FACHB-1375</name>
    <dbReference type="NCBI Taxonomy" id="2949571"/>
    <lineage>
        <taxon>Bacteria</taxon>
        <taxon>Bacillati</taxon>
        <taxon>Cyanobacteriota</taxon>
        <taxon>Cyanophyceae</taxon>
        <taxon>Oscillatoriophycideae</taxon>
        <taxon>Aerosakkonematales</taxon>
        <taxon>Aerosakkonemataceae</taxon>
        <taxon>Aerosakkonema</taxon>
    </lineage>
</organism>
<keyword evidence="3" id="KW-1185">Reference proteome</keyword>
<dbReference type="Gene3D" id="3.10.620.30">
    <property type="match status" value="1"/>
</dbReference>
<dbReference type="Pfam" id="PF08379">
    <property type="entry name" value="Bact_transglu_N"/>
    <property type="match status" value="1"/>
</dbReference>
<accession>A0A926VID5</accession>
<dbReference type="Pfam" id="PF01841">
    <property type="entry name" value="Transglut_core"/>
    <property type="match status" value="1"/>
</dbReference>
<dbReference type="PANTHER" id="PTHR33490:SF1">
    <property type="entry name" value="SLL1233 PROTEIN"/>
    <property type="match status" value="1"/>
</dbReference>
<dbReference type="SUPFAM" id="SSF54001">
    <property type="entry name" value="Cysteine proteinases"/>
    <property type="match status" value="1"/>
</dbReference>
<dbReference type="AlphaFoldDB" id="A0A926VID5"/>
<protein>
    <submittedName>
        <fullName evidence="2">Transglutaminase family protein</fullName>
    </submittedName>
</protein>
<dbReference type="RefSeq" id="WP_190470865.1">
    <property type="nucleotide sequence ID" value="NZ_JACJPW010000083.1"/>
</dbReference>
<evidence type="ECO:0000259" key="1">
    <source>
        <dbReference type="SMART" id="SM00460"/>
    </source>
</evidence>
<dbReference type="EMBL" id="JACJPW010000083">
    <property type="protein sequence ID" value="MBD2184456.1"/>
    <property type="molecule type" value="Genomic_DNA"/>
</dbReference>
<dbReference type="InterPro" id="IPR038765">
    <property type="entry name" value="Papain-like_cys_pep_sf"/>
</dbReference>
<dbReference type="PANTHER" id="PTHR33490">
    <property type="entry name" value="BLR5614 PROTEIN-RELATED"/>
    <property type="match status" value="1"/>
</dbReference>
<dbReference type="InterPro" id="IPR013589">
    <property type="entry name" value="Bac_transglu_N"/>
</dbReference>
<gene>
    <name evidence="2" type="ORF">H6G03_25880</name>
</gene>
<feature type="domain" description="Transglutaminase-like" evidence="1">
    <location>
        <begin position="174"/>
        <end position="238"/>
    </location>
</feature>
<proteinExistence type="predicted"/>
<sequence length="284" mass="31796">MHYQILHTITYTYDRSVVLRPHVLRLRSRCDGTQKLHSFSLQIDPEPIGISHITDLDGNAILQAWFGGSTDYLKIEVSSEVETYRTNPFVYLLEPWALSLPIDYPASMLSQLQPYLQPQYQINADPAVIQLAQEIAFAADYQIGTFLMQLNQQIYENCQYLRRETGEPFPGGVTWKQKSGSCRDLAVLFMEVCRAVGLAARFVSGYQEGDPDQKERDLHAWAEVYLPGAGWRGYDPSQGLAVADRNIALAASALPAYAAPITGGWHGTGVRSQMKTHLSLIVDD</sequence>
<reference evidence="2" key="2">
    <citation type="submission" date="2020-08" db="EMBL/GenBank/DDBJ databases">
        <authorList>
            <person name="Chen M."/>
            <person name="Teng W."/>
            <person name="Zhao L."/>
            <person name="Hu C."/>
            <person name="Zhou Y."/>
            <person name="Han B."/>
            <person name="Song L."/>
            <person name="Shu W."/>
        </authorList>
    </citation>
    <scope>NUCLEOTIDE SEQUENCE</scope>
    <source>
        <strain evidence="2">FACHB-1375</strain>
    </source>
</reference>
<evidence type="ECO:0000313" key="3">
    <source>
        <dbReference type="Proteomes" id="UP000641646"/>
    </source>
</evidence>
<evidence type="ECO:0000313" key="2">
    <source>
        <dbReference type="EMBL" id="MBD2184456.1"/>
    </source>
</evidence>
<dbReference type="InterPro" id="IPR002931">
    <property type="entry name" value="Transglutaminase-like"/>
</dbReference>
<comment type="caution">
    <text evidence="2">The sequence shown here is derived from an EMBL/GenBank/DDBJ whole genome shotgun (WGS) entry which is preliminary data.</text>
</comment>
<reference evidence="2" key="1">
    <citation type="journal article" date="2015" name="ISME J.">
        <title>Draft Genome Sequence of Streptomyces incarnatus NRRL8089, which Produces the Nucleoside Antibiotic Sinefungin.</title>
        <authorList>
            <person name="Oshima K."/>
            <person name="Hattori M."/>
            <person name="Shimizu H."/>
            <person name="Fukuda K."/>
            <person name="Nemoto M."/>
            <person name="Inagaki K."/>
            <person name="Tamura T."/>
        </authorList>
    </citation>
    <scope>NUCLEOTIDE SEQUENCE</scope>
    <source>
        <strain evidence="2">FACHB-1375</strain>
    </source>
</reference>
<dbReference type="SMART" id="SM00460">
    <property type="entry name" value="TGc"/>
    <property type="match status" value="1"/>
</dbReference>
<dbReference type="Proteomes" id="UP000641646">
    <property type="component" value="Unassembled WGS sequence"/>
</dbReference>
<name>A0A926VID5_9CYAN</name>